<evidence type="ECO:0000256" key="5">
    <source>
        <dbReference type="ARBA" id="ARBA00047942"/>
    </source>
</evidence>
<dbReference type="Pfam" id="PF07669">
    <property type="entry name" value="Eco57I"/>
    <property type="match status" value="1"/>
</dbReference>
<protein>
    <recommendedName>
        <fullName evidence="1">site-specific DNA-methyltransferase (adenine-specific)</fullName>
        <ecNumber evidence="1">2.1.1.72</ecNumber>
    </recommendedName>
</protein>
<comment type="catalytic activity">
    <reaction evidence="5">
        <text>a 2'-deoxyadenosine in DNA + S-adenosyl-L-methionine = an N(6)-methyl-2'-deoxyadenosine in DNA + S-adenosyl-L-homocysteine + H(+)</text>
        <dbReference type="Rhea" id="RHEA:15197"/>
        <dbReference type="Rhea" id="RHEA-COMP:12418"/>
        <dbReference type="Rhea" id="RHEA-COMP:12419"/>
        <dbReference type="ChEBI" id="CHEBI:15378"/>
        <dbReference type="ChEBI" id="CHEBI:57856"/>
        <dbReference type="ChEBI" id="CHEBI:59789"/>
        <dbReference type="ChEBI" id="CHEBI:90615"/>
        <dbReference type="ChEBI" id="CHEBI:90616"/>
        <dbReference type="EC" id="2.1.1.72"/>
    </reaction>
</comment>
<evidence type="ECO:0000256" key="1">
    <source>
        <dbReference type="ARBA" id="ARBA00011900"/>
    </source>
</evidence>
<dbReference type="PANTHER" id="PTHR33841:SF1">
    <property type="entry name" value="DNA METHYLTRANSFERASE A"/>
    <property type="match status" value="1"/>
</dbReference>
<name>A0A841I2X2_9DEIO</name>
<feature type="domain" description="Type II methyltransferase M.TaqI-like" evidence="6">
    <location>
        <begin position="670"/>
        <end position="935"/>
    </location>
</feature>
<dbReference type="GO" id="GO:0006304">
    <property type="term" value="P:DNA modification"/>
    <property type="evidence" value="ECO:0007669"/>
    <property type="project" value="InterPro"/>
</dbReference>
<gene>
    <name evidence="8" type="ORF">HNR42_002847</name>
</gene>
<dbReference type="Pfam" id="PF20466">
    <property type="entry name" value="MmeI_TRD"/>
    <property type="match status" value="1"/>
</dbReference>
<evidence type="ECO:0000313" key="8">
    <source>
        <dbReference type="EMBL" id="MBB6099406.1"/>
    </source>
</evidence>
<dbReference type="GO" id="GO:0009007">
    <property type="term" value="F:site-specific DNA-methyltransferase (adenine-specific) activity"/>
    <property type="evidence" value="ECO:0007669"/>
    <property type="project" value="UniProtKB-EC"/>
</dbReference>
<evidence type="ECO:0000256" key="2">
    <source>
        <dbReference type="ARBA" id="ARBA00022603"/>
    </source>
</evidence>
<organism evidence="8 9">
    <name type="scientific">Deinobacterium chartae</name>
    <dbReference type="NCBI Taxonomy" id="521158"/>
    <lineage>
        <taxon>Bacteria</taxon>
        <taxon>Thermotogati</taxon>
        <taxon>Deinococcota</taxon>
        <taxon>Deinococci</taxon>
        <taxon>Deinococcales</taxon>
        <taxon>Deinococcaceae</taxon>
        <taxon>Deinobacterium</taxon>
    </lineage>
</organism>
<dbReference type="PANTHER" id="PTHR33841">
    <property type="entry name" value="DNA METHYLTRANSFERASE YEEA-RELATED"/>
    <property type="match status" value="1"/>
</dbReference>
<dbReference type="InterPro" id="IPR002052">
    <property type="entry name" value="DNA_methylase_N6_adenine_CS"/>
</dbReference>
<keyword evidence="3" id="KW-0808">Transferase</keyword>
<dbReference type="EMBL" id="JACHHG010000011">
    <property type="protein sequence ID" value="MBB6099406.1"/>
    <property type="molecule type" value="Genomic_DNA"/>
</dbReference>
<dbReference type="RefSeq" id="WP_183988161.1">
    <property type="nucleotide sequence ID" value="NZ_JACHHG010000011.1"/>
</dbReference>
<sequence length="1458" mass="163531">MNGRTTDHHDDWLNLIEVSGPFLAGPVLREVFPQGLPGLDAFRAKRLRRAYTEWREALETEDPEFHMLHWAWIDEVLSRGLEMDDDGRGEVLRRGEAVPAALAVTLPEHGVTITPDVALVDVTRADAPLLLVHVFHPNVNLDGHRDFGGWTATPAERMVSLLRATACPVGLVTNGERWMLVHAPTGMVASFASWYARLWGQEPVTLQAFTALLGVRRFFGPDDERLPTLFTRSLAHQDEVTDALGEQVRHAIEVLVQAMDRADQDRGRELLRDVAPAELYEAGLTVMMRLVFLLAAEERSLLLLGDERYEAYYAVSSLRGQLRAESEEILERRRSAWSRLLALFRGVYGGIEHPDLRLPALGGSLFDPDRYPFLEGRSKGTSWRTHPAEPLPIDDRSVLLLLEAIQTFEGRTLSYRALDVEQIGHVYEGLLERTVRRTTEVTLELTGSSKARDARLTLGELESARMDGAPRLLALLKERTQRSETALRNDLARTVGERLSARLLTVCGGDVHLRDRILPFARLLRTDPWGYPLVHPAGAFIVVLGSDRRETGSHYTPKSLTEAIVTETLTPVAYVGPSEGKPSTEWVLKTPIELLDLKVCDPAMGSGAFLVQVCRWLGDRLVEAWAREEDAGRVIDAEGHVRETLEGAEPLPRDPEERTIIARRLVAERCLYGVDLNAQAVELAKLSLWLTTLAKDRPFGFLDHNLRHGDSVLGVHDLDQLVKLSLDPSGASQPKLYADGIYEPIREAIALRQQLRGIPIRQIEDVKAMEALDDQARQKLEVAERIADAFIGTILTHGGSTREVESRLAALALSADRAVRGDATAVQALNHQARSGLATDTREGLARHPFHWPLEFPEVFVRENGGFDAMVGNPPFLGGQRITGIMGMAYRDWLVRAVAQGRRGSADLVAYFFLRSYTLLRSGGGFGLLAVNTIAEGDTRQVGLEAMVQAGAIIHAAHPNESWPGAAAVVTSRVHVHKGSWNGQRNLLGRSVPHISAFLSEGEEWSPKRLKANAGKAFIGSYVLGMGFVLSNDEAQRMLDADPRNAEVIFPYLNGEDLNSDPEQRPSRWVINFWDWPEERAMTYQLPYERVRNLVKPERDKLNQGNADGRRRRAFWWRYGRDATGLYHAIGRGHHFERHPEGWESEQVPLDRLIVTSLVGKYSTFSFASPTYIYSHALGVIASDRTSLYSILNSTVHSIWSRFQGSYMKTDLRYTPSDVFETFPHPSAPTEQALAELDDVGHYLENIRTDTMRILQIGSTVLYNLVHSQDNRDEQIDRVRQIHKALDEACLKLYGWDDITLEYGFHSDIRFSKINKTRFSPSPRAQSEILHRLNELNRIEHQEQISFVPRTTSKHAYARKKESKLASPSRLKSHQAPLDFEISPSISTGEAAQKILEFLKVNPNWHGKGTILANVGVPERHWNDAINDLLDRGLVIREGNRRVTKYCAVPMKSSEEAS</sequence>
<dbReference type="Proteomes" id="UP000569951">
    <property type="component" value="Unassembled WGS sequence"/>
</dbReference>
<keyword evidence="9" id="KW-1185">Reference proteome</keyword>
<evidence type="ECO:0000313" key="9">
    <source>
        <dbReference type="Proteomes" id="UP000569951"/>
    </source>
</evidence>
<evidence type="ECO:0000256" key="4">
    <source>
        <dbReference type="ARBA" id="ARBA00022691"/>
    </source>
</evidence>
<evidence type="ECO:0000256" key="3">
    <source>
        <dbReference type="ARBA" id="ARBA00022679"/>
    </source>
</evidence>
<dbReference type="EC" id="2.1.1.72" evidence="1"/>
<reference evidence="8 9" key="1">
    <citation type="submission" date="2020-08" db="EMBL/GenBank/DDBJ databases">
        <title>Genomic Encyclopedia of Type Strains, Phase IV (KMG-IV): sequencing the most valuable type-strain genomes for metagenomic binning, comparative biology and taxonomic classification.</title>
        <authorList>
            <person name="Goeker M."/>
        </authorList>
    </citation>
    <scope>NUCLEOTIDE SEQUENCE [LARGE SCALE GENOMIC DNA]</scope>
    <source>
        <strain evidence="8 9">DSM 21458</strain>
    </source>
</reference>
<proteinExistence type="predicted"/>
<dbReference type="GO" id="GO:0032259">
    <property type="term" value="P:methylation"/>
    <property type="evidence" value="ECO:0007669"/>
    <property type="project" value="UniProtKB-KW"/>
</dbReference>
<dbReference type="InterPro" id="IPR011639">
    <property type="entry name" value="MethylTrfase_TaqI-like_dom"/>
</dbReference>
<dbReference type="GO" id="GO:0003676">
    <property type="term" value="F:nucleic acid binding"/>
    <property type="evidence" value="ECO:0007669"/>
    <property type="project" value="InterPro"/>
</dbReference>
<dbReference type="PROSITE" id="PS00092">
    <property type="entry name" value="N6_MTASE"/>
    <property type="match status" value="1"/>
</dbReference>
<dbReference type="PRINTS" id="PR00507">
    <property type="entry name" value="N12N6MTFRASE"/>
</dbReference>
<dbReference type="InterPro" id="IPR050953">
    <property type="entry name" value="N4_N6_ade-DNA_methylase"/>
</dbReference>
<accession>A0A841I2X2</accession>
<evidence type="ECO:0000259" key="6">
    <source>
        <dbReference type="Pfam" id="PF07669"/>
    </source>
</evidence>
<evidence type="ECO:0000259" key="7">
    <source>
        <dbReference type="Pfam" id="PF20466"/>
    </source>
</evidence>
<dbReference type="Gene3D" id="3.40.50.150">
    <property type="entry name" value="Vaccinia Virus protein VP39"/>
    <property type="match status" value="2"/>
</dbReference>
<keyword evidence="4" id="KW-0949">S-adenosyl-L-methionine</keyword>
<comment type="caution">
    <text evidence="8">The sequence shown here is derived from an EMBL/GenBank/DDBJ whole genome shotgun (WGS) entry which is preliminary data.</text>
</comment>
<feature type="domain" description="MmeI-like target recognition" evidence="7">
    <location>
        <begin position="1027"/>
        <end position="1227"/>
    </location>
</feature>
<dbReference type="InterPro" id="IPR046820">
    <property type="entry name" value="MmeI_TRD"/>
</dbReference>
<keyword evidence="2" id="KW-0489">Methyltransferase</keyword>
<dbReference type="SUPFAM" id="SSF53335">
    <property type="entry name" value="S-adenosyl-L-methionine-dependent methyltransferases"/>
    <property type="match status" value="1"/>
</dbReference>
<dbReference type="InterPro" id="IPR029063">
    <property type="entry name" value="SAM-dependent_MTases_sf"/>
</dbReference>